<accession>A0ABV7BXE8</accession>
<dbReference type="EMBL" id="JBHRSB010000003">
    <property type="protein sequence ID" value="MFC3000929.1"/>
    <property type="molecule type" value="Genomic_DNA"/>
</dbReference>
<gene>
    <name evidence="1" type="ORF">ACFOD3_13575</name>
</gene>
<name>A0ABV7BXE8_9PROT</name>
<evidence type="ECO:0000313" key="1">
    <source>
        <dbReference type="EMBL" id="MFC3000929.1"/>
    </source>
</evidence>
<dbReference type="RefSeq" id="WP_216836989.1">
    <property type="nucleotide sequence ID" value="NZ_JAFNJS010000003.1"/>
</dbReference>
<evidence type="ECO:0000313" key="2">
    <source>
        <dbReference type="Proteomes" id="UP001595420"/>
    </source>
</evidence>
<comment type="caution">
    <text evidence="1">The sequence shown here is derived from an EMBL/GenBank/DDBJ whole genome shotgun (WGS) entry which is preliminary data.</text>
</comment>
<proteinExistence type="predicted"/>
<organism evidence="1 2">
    <name type="scientific">Falsiroseomonas tokyonensis</name>
    <dbReference type="NCBI Taxonomy" id="430521"/>
    <lineage>
        <taxon>Bacteria</taxon>
        <taxon>Pseudomonadati</taxon>
        <taxon>Pseudomonadota</taxon>
        <taxon>Alphaproteobacteria</taxon>
        <taxon>Acetobacterales</taxon>
        <taxon>Roseomonadaceae</taxon>
        <taxon>Falsiroseomonas</taxon>
    </lineage>
</organism>
<dbReference type="Proteomes" id="UP001595420">
    <property type="component" value="Unassembled WGS sequence"/>
</dbReference>
<sequence length="99" mass="10837">MRTIEPAGRGGLRQAEPVRRAGDKGLLQQGAENDAQVQVLVAKLHDMDNGIYKSSVGRISPGLPVSDPNRRGRTDQNLVQSASLSSIRDRFIHARFHHG</sequence>
<keyword evidence="2" id="KW-1185">Reference proteome</keyword>
<reference evidence="2" key="1">
    <citation type="journal article" date="2019" name="Int. J. Syst. Evol. Microbiol.">
        <title>The Global Catalogue of Microorganisms (GCM) 10K type strain sequencing project: providing services to taxonomists for standard genome sequencing and annotation.</title>
        <authorList>
            <consortium name="The Broad Institute Genomics Platform"/>
            <consortium name="The Broad Institute Genome Sequencing Center for Infectious Disease"/>
            <person name="Wu L."/>
            <person name="Ma J."/>
        </authorList>
    </citation>
    <scope>NUCLEOTIDE SEQUENCE [LARGE SCALE GENOMIC DNA]</scope>
    <source>
        <strain evidence="2">CGMCC 1.16855</strain>
    </source>
</reference>
<protein>
    <submittedName>
        <fullName evidence="1">Uncharacterized protein</fullName>
    </submittedName>
</protein>